<reference evidence="2 3" key="1">
    <citation type="journal article" date="2024" name="Nat. Commun.">
        <title>Phylogenomics reveals the evolutionary origins of lichenization in chlorophyte algae.</title>
        <authorList>
            <person name="Puginier C."/>
            <person name="Libourel C."/>
            <person name="Otte J."/>
            <person name="Skaloud P."/>
            <person name="Haon M."/>
            <person name="Grisel S."/>
            <person name="Petersen M."/>
            <person name="Berrin J.G."/>
            <person name="Delaux P.M."/>
            <person name="Dal Grande F."/>
            <person name="Keller J."/>
        </authorList>
    </citation>
    <scope>NUCLEOTIDE SEQUENCE [LARGE SCALE GENOMIC DNA]</scope>
    <source>
        <strain evidence="2 3">SAG 2145</strain>
    </source>
</reference>
<comment type="caution">
    <text evidence="2">The sequence shown here is derived from an EMBL/GenBank/DDBJ whole genome shotgun (WGS) entry which is preliminary data.</text>
</comment>
<dbReference type="EMBL" id="JALJOS010000060">
    <property type="protein sequence ID" value="KAK9818556.1"/>
    <property type="molecule type" value="Genomic_DNA"/>
</dbReference>
<dbReference type="InterPro" id="IPR025669">
    <property type="entry name" value="AAA_dom"/>
</dbReference>
<dbReference type="CDD" id="cd02042">
    <property type="entry name" value="ParAB_family"/>
    <property type="match status" value="1"/>
</dbReference>
<accession>A0AAW1Q991</accession>
<sequence>MAAPAPLVPSSADYVTVHRPNNPASDFPYVHNPADPTPWKLPTQQARIITFFQQKGGVGKTTCSFSTAYGLARAGHSVLYVDADNQCNGLQAALGKHVAHNYSGDWTHFFATVQLNDTLLTTLR</sequence>
<dbReference type="InterPro" id="IPR050678">
    <property type="entry name" value="DNA_Partitioning_ATPase"/>
</dbReference>
<evidence type="ECO:0000313" key="3">
    <source>
        <dbReference type="Proteomes" id="UP001438707"/>
    </source>
</evidence>
<protein>
    <recommendedName>
        <fullName evidence="1">AAA domain-containing protein</fullName>
    </recommendedName>
</protein>
<proteinExistence type="predicted"/>
<dbReference type="InterPro" id="IPR027417">
    <property type="entry name" value="P-loop_NTPase"/>
</dbReference>
<dbReference type="PANTHER" id="PTHR13696:SF99">
    <property type="entry name" value="COBYRINIC ACID AC-DIAMIDE SYNTHASE"/>
    <property type="match status" value="1"/>
</dbReference>
<organism evidence="2 3">
    <name type="scientific">Apatococcus lobatus</name>
    <dbReference type="NCBI Taxonomy" id="904363"/>
    <lineage>
        <taxon>Eukaryota</taxon>
        <taxon>Viridiplantae</taxon>
        <taxon>Chlorophyta</taxon>
        <taxon>core chlorophytes</taxon>
        <taxon>Trebouxiophyceae</taxon>
        <taxon>Chlorellales</taxon>
        <taxon>Chlorellaceae</taxon>
        <taxon>Apatococcus</taxon>
    </lineage>
</organism>
<dbReference type="Proteomes" id="UP001438707">
    <property type="component" value="Unassembled WGS sequence"/>
</dbReference>
<keyword evidence="3" id="KW-1185">Reference proteome</keyword>
<dbReference type="SUPFAM" id="SSF52540">
    <property type="entry name" value="P-loop containing nucleoside triphosphate hydrolases"/>
    <property type="match status" value="1"/>
</dbReference>
<dbReference type="Pfam" id="PF13614">
    <property type="entry name" value="AAA_31"/>
    <property type="match status" value="1"/>
</dbReference>
<gene>
    <name evidence="2" type="ORF">WJX74_007828</name>
</gene>
<evidence type="ECO:0000313" key="2">
    <source>
        <dbReference type="EMBL" id="KAK9818556.1"/>
    </source>
</evidence>
<dbReference type="PANTHER" id="PTHR13696">
    <property type="entry name" value="P-LOOP CONTAINING NUCLEOSIDE TRIPHOSPHATE HYDROLASE"/>
    <property type="match status" value="1"/>
</dbReference>
<feature type="domain" description="AAA" evidence="1">
    <location>
        <begin position="47"/>
        <end position="92"/>
    </location>
</feature>
<dbReference type="Gene3D" id="3.40.50.300">
    <property type="entry name" value="P-loop containing nucleotide triphosphate hydrolases"/>
    <property type="match status" value="1"/>
</dbReference>
<dbReference type="AlphaFoldDB" id="A0AAW1Q991"/>
<name>A0AAW1Q991_9CHLO</name>
<evidence type="ECO:0000259" key="1">
    <source>
        <dbReference type="Pfam" id="PF13614"/>
    </source>
</evidence>